<dbReference type="PANTHER" id="PTHR43684">
    <property type="match status" value="1"/>
</dbReference>
<dbReference type="InParanoid" id="W2S9J8"/>
<dbReference type="STRING" id="1220924.W2S9J8"/>
<organism evidence="2 3">
    <name type="scientific">Cyphellophora europaea (strain CBS 101466)</name>
    <name type="common">Phialophora europaea</name>
    <dbReference type="NCBI Taxonomy" id="1220924"/>
    <lineage>
        <taxon>Eukaryota</taxon>
        <taxon>Fungi</taxon>
        <taxon>Dikarya</taxon>
        <taxon>Ascomycota</taxon>
        <taxon>Pezizomycotina</taxon>
        <taxon>Eurotiomycetes</taxon>
        <taxon>Chaetothyriomycetidae</taxon>
        <taxon>Chaetothyriales</taxon>
        <taxon>Cyphellophoraceae</taxon>
        <taxon>Cyphellophora</taxon>
    </lineage>
</organism>
<evidence type="ECO:0000256" key="1">
    <source>
        <dbReference type="ARBA" id="ARBA00005254"/>
    </source>
</evidence>
<comment type="similarity">
    <text evidence="1">Belongs to the enoyl-CoA hydratase/isomerase family.</text>
</comment>
<dbReference type="CDD" id="cd06558">
    <property type="entry name" value="crotonase-like"/>
    <property type="match status" value="1"/>
</dbReference>
<dbReference type="AlphaFoldDB" id="W2S9J8"/>
<protein>
    <recommendedName>
        <fullName evidence="4">Enoyl-CoA hydratase</fullName>
    </recommendedName>
</protein>
<gene>
    <name evidence="2" type="ORF">HMPREF1541_09207</name>
</gene>
<dbReference type="GeneID" id="19976546"/>
<evidence type="ECO:0000313" key="2">
    <source>
        <dbReference type="EMBL" id="ETN45376.1"/>
    </source>
</evidence>
<name>W2S9J8_CYPE1</name>
<sequence>MATNNKYIAVPSTYATSPNAHIRISNHPGTAKGVTPIQIATLNRPDKLNAITIDMINDLTRFVSTINVDDRVKVVIVTGAGKAFSAGIDLSNDTSQFNKAPATEARDPGGWLALAMYNCRKTIIVAYNGLSVGIGMTSTLAAAIRIAPAKAEFGFPFSRIGLTMESCSSFFLPRMVGHSKATYLLATGKRFPAESQLLDGIFAELVPEPQDIMPKAISIAEDLLENVSTTATHLNRQLIWRGEDSAEKAHLVDSPLLVDQFASNDHLEFKKAFFEKRKPIFKDTINENAPRTYPWWTEWSILGPAKAQKSSNPRL</sequence>
<dbReference type="PANTHER" id="PTHR43684:SF4">
    <property type="entry name" value="ENOYL-COA HYDRATASE_ISOMERASE FAMILY PROTEIN (AFU_ORTHOLOGUE AFUA_1G01890)"/>
    <property type="match status" value="1"/>
</dbReference>
<proteinExistence type="inferred from homology"/>
<dbReference type="RefSeq" id="XP_008712104.1">
    <property type="nucleotide sequence ID" value="XM_008713882.1"/>
</dbReference>
<accession>W2S9J8</accession>
<dbReference type="HOGENOM" id="CLU_009834_7_2_1"/>
<dbReference type="Proteomes" id="UP000030752">
    <property type="component" value="Unassembled WGS sequence"/>
</dbReference>
<evidence type="ECO:0008006" key="4">
    <source>
        <dbReference type="Google" id="ProtNLM"/>
    </source>
</evidence>
<reference evidence="2 3" key="1">
    <citation type="submission" date="2013-03" db="EMBL/GenBank/DDBJ databases">
        <title>The Genome Sequence of Phialophora europaea CBS 101466.</title>
        <authorList>
            <consortium name="The Broad Institute Genomics Platform"/>
            <person name="Cuomo C."/>
            <person name="de Hoog S."/>
            <person name="Gorbushina A."/>
            <person name="Walker B."/>
            <person name="Young S.K."/>
            <person name="Zeng Q."/>
            <person name="Gargeya S."/>
            <person name="Fitzgerald M."/>
            <person name="Haas B."/>
            <person name="Abouelleil A."/>
            <person name="Allen A.W."/>
            <person name="Alvarado L."/>
            <person name="Arachchi H.M."/>
            <person name="Berlin A.M."/>
            <person name="Chapman S.B."/>
            <person name="Gainer-Dewar J."/>
            <person name="Goldberg J."/>
            <person name="Griggs A."/>
            <person name="Gujja S."/>
            <person name="Hansen M."/>
            <person name="Howarth C."/>
            <person name="Imamovic A."/>
            <person name="Ireland A."/>
            <person name="Larimer J."/>
            <person name="McCowan C."/>
            <person name="Murphy C."/>
            <person name="Pearson M."/>
            <person name="Poon T.W."/>
            <person name="Priest M."/>
            <person name="Roberts A."/>
            <person name="Saif S."/>
            <person name="Shea T."/>
            <person name="Sisk P."/>
            <person name="Sykes S."/>
            <person name="Wortman J."/>
            <person name="Nusbaum C."/>
            <person name="Birren B."/>
        </authorList>
    </citation>
    <scope>NUCLEOTIDE SEQUENCE [LARGE SCALE GENOMIC DNA]</scope>
    <source>
        <strain evidence="2 3">CBS 101466</strain>
    </source>
</reference>
<dbReference type="Gene3D" id="3.90.226.10">
    <property type="entry name" value="2-enoyl-CoA Hydratase, Chain A, domain 1"/>
    <property type="match status" value="1"/>
</dbReference>
<dbReference type="InterPro" id="IPR001753">
    <property type="entry name" value="Enoyl-CoA_hydra/iso"/>
</dbReference>
<dbReference type="EMBL" id="KB822712">
    <property type="protein sequence ID" value="ETN45376.1"/>
    <property type="molecule type" value="Genomic_DNA"/>
</dbReference>
<dbReference type="VEuPathDB" id="FungiDB:HMPREF1541_09207"/>
<dbReference type="Pfam" id="PF00378">
    <property type="entry name" value="ECH_1"/>
    <property type="match status" value="1"/>
</dbReference>
<dbReference type="SUPFAM" id="SSF52096">
    <property type="entry name" value="ClpP/crotonase"/>
    <property type="match status" value="1"/>
</dbReference>
<dbReference type="InterPro" id="IPR051053">
    <property type="entry name" value="ECH/Chromodomain_protein"/>
</dbReference>
<dbReference type="eggNOG" id="KOG1680">
    <property type="taxonomic scope" value="Eukaryota"/>
</dbReference>
<dbReference type="InterPro" id="IPR029045">
    <property type="entry name" value="ClpP/crotonase-like_dom_sf"/>
</dbReference>
<keyword evidence="3" id="KW-1185">Reference proteome</keyword>
<evidence type="ECO:0000313" key="3">
    <source>
        <dbReference type="Proteomes" id="UP000030752"/>
    </source>
</evidence>
<dbReference type="OrthoDB" id="2018133at2759"/>